<keyword evidence="3 10" id="KW-0808">Transferase</keyword>
<dbReference type="EMBL" id="OC025488">
    <property type="protein sequence ID" value="CAD7269424.1"/>
    <property type="molecule type" value="Genomic_DNA"/>
</dbReference>
<feature type="transmembrane region" description="Helical" evidence="10">
    <location>
        <begin position="56"/>
        <end position="74"/>
    </location>
</feature>
<evidence type="ECO:0000313" key="11">
    <source>
        <dbReference type="EMBL" id="CAD7269424.1"/>
    </source>
</evidence>
<dbReference type="PANTHER" id="PTHR11157">
    <property type="entry name" value="FATTY ACID ACYL TRANSFERASE-RELATED"/>
    <property type="match status" value="1"/>
</dbReference>
<evidence type="ECO:0000256" key="10">
    <source>
        <dbReference type="RuleBase" id="RU361115"/>
    </source>
</evidence>
<feature type="transmembrane region" description="Helical" evidence="10">
    <location>
        <begin position="119"/>
        <end position="139"/>
    </location>
</feature>
<dbReference type="InterPro" id="IPR002076">
    <property type="entry name" value="ELO_fam"/>
</dbReference>
<protein>
    <recommendedName>
        <fullName evidence="10">Elongation of very long chain fatty acids protein</fullName>
        <ecNumber evidence="10">2.3.1.199</ecNumber>
    </recommendedName>
    <alternativeName>
        <fullName evidence="10">Very-long-chain 3-oxoacyl-CoA synthase</fullName>
    </alternativeName>
</protein>
<keyword evidence="8 10" id="KW-0472">Membrane</keyword>
<keyword evidence="7 10" id="KW-0443">Lipid metabolism</keyword>
<organism evidence="11">
    <name type="scientific">Timema shepardi</name>
    <name type="common">Walking stick</name>
    <dbReference type="NCBI Taxonomy" id="629360"/>
    <lineage>
        <taxon>Eukaryota</taxon>
        <taxon>Metazoa</taxon>
        <taxon>Ecdysozoa</taxon>
        <taxon>Arthropoda</taxon>
        <taxon>Hexapoda</taxon>
        <taxon>Insecta</taxon>
        <taxon>Pterygota</taxon>
        <taxon>Neoptera</taxon>
        <taxon>Polyneoptera</taxon>
        <taxon>Phasmatodea</taxon>
        <taxon>Timematodea</taxon>
        <taxon>Timematoidea</taxon>
        <taxon>Timematidae</taxon>
        <taxon>Timema</taxon>
    </lineage>
</organism>
<comment type="caution">
    <text evidence="10">Lacks conserved residue(s) required for the propagation of feature annotation.</text>
</comment>
<dbReference type="GO" id="GO:0030148">
    <property type="term" value="P:sphingolipid biosynthetic process"/>
    <property type="evidence" value="ECO:0007669"/>
    <property type="project" value="TreeGrafter"/>
</dbReference>
<accession>A0A7R9BA98</accession>
<dbReference type="AlphaFoldDB" id="A0A7R9BA98"/>
<evidence type="ECO:0000256" key="9">
    <source>
        <dbReference type="ARBA" id="ARBA00023160"/>
    </source>
</evidence>
<keyword evidence="9 10" id="KW-0275">Fatty acid biosynthesis</keyword>
<sequence length="153" mass="18094">MQLFRMKVFLVLILQVFFVLRKKNNQISYLHLYHHTFMPVCSWIGVRFLAGGHGTLLGLINSFVHIIMYSYYLFAGLGPRFQKYLWWKKHLTTMQMVQFAILFVHSAQNLVFDCNYPKVITVLLCVNSAYFFSMFGSFYRRTYSKGSSKRKDS</sequence>
<dbReference type="EC" id="2.3.1.199" evidence="10"/>
<dbReference type="GO" id="GO:0009922">
    <property type="term" value="F:fatty acid elongase activity"/>
    <property type="evidence" value="ECO:0007669"/>
    <property type="project" value="UniProtKB-EC"/>
</dbReference>
<dbReference type="Pfam" id="PF01151">
    <property type="entry name" value="ELO"/>
    <property type="match status" value="1"/>
</dbReference>
<evidence type="ECO:0000256" key="4">
    <source>
        <dbReference type="ARBA" id="ARBA00022692"/>
    </source>
</evidence>
<evidence type="ECO:0000256" key="6">
    <source>
        <dbReference type="ARBA" id="ARBA00022989"/>
    </source>
</evidence>
<keyword evidence="4 10" id="KW-0812">Transmembrane</keyword>
<dbReference type="PANTHER" id="PTHR11157:SF28">
    <property type="entry name" value="ELONGATION OF VERY LONG CHAIN FATTY ACIDS PROTEIN"/>
    <property type="match status" value="1"/>
</dbReference>
<feature type="transmembrane region" description="Helical" evidence="10">
    <location>
        <begin position="32"/>
        <end position="49"/>
    </location>
</feature>
<comment type="subcellular location">
    <subcellularLocation>
        <location evidence="1">Membrane</location>
        <topology evidence="1">Multi-pass membrane protein</topology>
    </subcellularLocation>
</comment>
<dbReference type="GO" id="GO:0042761">
    <property type="term" value="P:very long-chain fatty acid biosynthetic process"/>
    <property type="evidence" value="ECO:0007669"/>
    <property type="project" value="TreeGrafter"/>
</dbReference>
<evidence type="ECO:0000256" key="8">
    <source>
        <dbReference type="ARBA" id="ARBA00023136"/>
    </source>
</evidence>
<keyword evidence="6 10" id="KW-1133">Transmembrane helix</keyword>
<dbReference type="GO" id="GO:0005789">
    <property type="term" value="C:endoplasmic reticulum membrane"/>
    <property type="evidence" value="ECO:0007669"/>
    <property type="project" value="TreeGrafter"/>
</dbReference>
<dbReference type="GO" id="GO:0034626">
    <property type="term" value="P:fatty acid elongation, polyunsaturated fatty acid"/>
    <property type="evidence" value="ECO:0007669"/>
    <property type="project" value="TreeGrafter"/>
</dbReference>
<comment type="similarity">
    <text evidence="10">Belongs to the ELO family.</text>
</comment>
<dbReference type="GO" id="GO:0019367">
    <property type="term" value="P:fatty acid elongation, saturated fatty acid"/>
    <property type="evidence" value="ECO:0007669"/>
    <property type="project" value="TreeGrafter"/>
</dbReference>
<gene>
    <name evidence="11" type="ORF">TSIB3V08_LOCUS13424</name>
</gene>
<evidence type="ECO:0000256" key="2">
    <source>
        <dbReference type="ARBA" id="ARBA00022516"/>
    </source>
</evidence>
<dbReference type="GO" id="GO:0034625">
    <property type="term" value="P:fatty acid elongation, monounsaturated fatty acid"/>
    <property type="evidence" value="ECO:0007669"/>
    <property type="project" value="TreeGrafter"/>
</dbReference>
<proteinExistence type="inferred from homology"/>
<evidence type="ECO:0000256" key="5">
    <source>
        <dbReference type="ARBA" id="ARBA00022832"/>
    </source>
</evidence>
<name>A0A7R9BA98_TIMSH</name>
<evidence type="ECO:0000256" key="1">
    <source>
        <dbReference type="ARBA" id="ARBA00004141"/>
    </source>
</evidence>
<reference evidence="11" key="1">
    <citation type="submission" date="2020-11" db="EMBL/GenBank/DDBJ databases">
        <authorList>
            <person name="Tran Van P."/>
        </authorList>
    </citation>
    <scope>NUCLEOTIDE SEQUENCE</scope>
</reference>
<comment type="catalytic activity">
    <reaction evidence="10">
        <text>a very-long-chain acyl-CoA + malonyl-CoA + H(+) = a very-long-chain 3-oxoacyl-CoA + CO2 + CoA</text>
        <dbReference type="Rhea" id="RHEA:32727"/>
        <dbReference type="ChEBI" id="CHEBI:15378"/>
        <dbReference type="ChEBI" id="CHEBI:16526"/>
        <dbReference type="ChEBI" id="CHEBI:57287"/>
        <dbReference type="ChEBI" id="CHEBI:57384"/>
        <dbReference type="ChEBI" id="CHEBI:90725"/>
        <dbReference type="ChEBI" id="CHEBI:90736"/>
        <dbReference type="EC" id="2.3.1.199"/>
    </reaction>
</comment>
<keyword evidence="2 10" id="KW-0444">Lipid biosynthesis</keyword>
<evidence type="ECO:0000256" key="3">
    <source>
        <dbReference type="ARBA" id="ARBA00022679"/>
    </source>
</evidence>
<evidence type="ECO:0000256" key="7">
    <source>
        <dbReference type="ARBA" id="ARBA00023098"/>
    </source>
</evidence>
<keyword evidence="5 10" id="KW-0276">Fatty acid metabolism</keyword>